<keyword evidence="4" id="KW-1185">Reference proteome</keyword>
<evidence type="ECO:0000313" key="4">
    <source>
        <dbReference type="Proteomes" id="UP000011645"/>
    </source>
</evidence>
<evidence type="ECO:0000313" key="2">
    <source>
        <dbReference type="EMBL" id="ELY41399.1"/>
    </source>
</evidence>
<sequence>MLTIVNNEEWSGIQYRFLESADLLEAFEQARIEHLGVSDEWTIAISSRTIFDLEVDDGNLADAQFVTVEVFDVSPDYSASDDSDPVALTDPLIGELAGTTGVDWERC</sequence>
<dbReference type="RefSeq" id="WP_008413960.1">
    <property type="nucleotide sequence ID" value="NZ_AOHV01000005.1"/>
</dbReference>
<organism evidence="1 3">
    <name type="scientific">Halalkalicoccus jeotgali (strain DSM 18796 / CECT 7217 / JCM 14584 / KCTC 4019 / B3)</name>
    <dbReference type="NCBI Taxonomy" id="795797"/>
    <lineage>
        <taxon>Archaea</taxon>
        <taxon>Methanobacteriati</taxon>
        <taxon>Methanobacteriota</taxon>
        <taxon>Stenosarchaea group</taxon>
        <taxon>Halobacteria</taxon>
        <taxon>Halobacteriales</taxon>
        <taxon>Halococcaceae</taxon>
        <taxon>Halalkalicoccus</taxon>
    </lineage>
</organism>
<gene>
    <name evidence="1" type="ordered locus">HacjB3_15731</name>
    <name evidence="2" type="ORF">C497_01525</name>
</gene>
<reference evidence="1 3" key="1">
    <citation type="journal article" date="2010" name="J. Bacteriol.">
        <title>Complete genome sequence of Halalkalicoccus jeotgali B3(T), an extremely halophilic archaeon.</title>
        <authorList>
            <person name="Roh S.W."/>
            <person name="Nam Y.D."/>
            <person name="Nam S.H."/>
            <person name="Choi S.H."/>
            <person name="Park H.S."/>
            <person name="Bae J.W."/>
        </authorList>
    </citation>
    <scope>NUCLEOTIDE SEQUENCE [LARGE SCALE GENOMIC DNA]</scope>
    <source>
        <strain evidence="1">B3</strain>
        <strain evidence="3">DSM 18796 / CECT 7217 / JCM 14584 / KCTC 4019 / B3</strain>
        <plasmid evidence="3">1</plasmid>
    </source>
</reference>
<dbReference type="PATRIC" id="fig|795797.18.peg.3120"/>
<dbReference type="Proteomes" id="UP000011645">
    <property type="component" value="Unassembled WGS sequence"/>
</dbReference>
<dbReference type="Proteomes" id="UP000000390">
    <property type="component" value="Plasmid 1"/>
</dbReference>
<name>D8JB53_HALJB</name>
<proteinExistence type="predicted"/>
<protein>
    <submittedName>
        <fullName evidence="1">Uncharacterized protein</fullName>
    </submittedName>
</protein>
<accession>D8JB53</accession>
<evidence type="ECO:0000313" key="3">
    <source>
        <dbReference type="Proteomes" id="UP000000390"/>
    </source>
</evidence>
<dbReference type="eggNOG" id="arCOG10874">
    <property type="taxonomic scope" value="Archaea"/>
</dbReference>
<keyword evidence="1" id="KW-0614">Plasmid</keyword>
<dbReference type="AlphaFoldDB" id="D8JB53"/>
<reference evidence="2 4" key="2">
    <citation type="journal article" date="2014" name="PLoS Genet.">
        <title>Phylogenetically driven sequencing of extremely halophilic archaea reveals strategies for static and dynamic osmo-response.</title>
        <authorList>
            <person name="Becker E.A."/>
            <person name="Seitzer P.M."/>
            <person name="Tritt A."/>
            <person name="Larsen D."/>
            <person name="Krusor M."/>
            <person name="Yao A.I."/>
            <person name="Wu D."/>
            <person name="Madern D."/>
            <person name="Eisen J.A."/>
            <person name="Darling A.E."/>
            <person name="Facciotti M.T."/>
        </authorList>
    </citation>
    <scope>NUCLEOTIDE SEQUENCE [LARGE SCALE GENOMIC DNA]</scope>
    <source>
        <strain evidence="2">B3</strain>
        <strain evidence="4">DSM 18796 / CECT 7217 / JCM 14584 / KCTC 4019 / B3</strain>
    </source>
</reference>
<dbReference type="OrthoDB" id="326261at2157"/>
<evidence type="ECO:0000313" key="1">
    <source>
        <dbReference type="EMBL" id="ADJ16506.1"/>
    </source>
</evidence>
<geneLocation type="plasmid" evidence="1 3">
    <name>1</name>
</geneLocation>
<dbReference type="HOGENOM" id="CLU_2257260_0_0_2"/>
<dbReference type="EMBL" id="CP002063">
    <property type="protein sequence ID" value="ADJ16506.1"/>
    <property type="molecule type" value="Genomic_DNA"/>
</dbReference>
<dbReference type="KEGG" id="hje:HacjB3_15731"/>
<dbReference type="EMBL" id="AOHV01000005">
    <property type="protein sequence ID" value="ELY41399.1"/>
    <property type="molecule type" value="Genomic_DNA"/>
</dbReference>